<proteinExistence type="predicted"/>
<reference evidence="1 2" key="1">
    <citation type="submission" date="2023-02" db="EMBL/GenBank/DDBJ databases">
        <title>LHISI_Scaffold_Assembly.</title>
        <authorList>
            <person name="Stuart O.P."/>
            <person name="Cleave R."/>
            <person name="Magrath M.J.L."/>
            <person name="Mikheyev A.S."/>
        </authorList>
    </citation>
    <scope>NUCLEOTIDE SEQUENCE [LARGE SCALE GENOMIC DNA]</scope>
    <source>
        <strain evidence="1">Daus_M_001</strain>
        <tissue evidence="1">Leg muscle</tissue>
    </source>
</reference>
<dbReference type="EMBL" id="JARBHB010000008">
    <property type="protein sequence ID" value="KAJ8876304.1"/>
    <property type="molecule type" value="Genomic_DNA"/>
</dbReference>
<accession>A0ABQ9GW99</accession>
<keyword evidence="2" id="KW-1185">Reference proteome</keyword>
<sequence>MLQRVWQELDYRLYVCRVTQDAHIEHSPRDETRNMCKCSKAVTNTHVPYPGLKPRTHRAISYRALHCITEVGFELQLRKQSADLAADTKISRQLILTNSSIALKIGVYGRLMNKQKCDYALISYEPQLLQFSKQLGSILTKVTRRSITSPKVLTLLNQVGARWRNRPAEVGQQAVWSLLVEEPQQCAGLWQRAPQQCLQERVRCQLHHHGVCRDVCHCLDEQHRHYQVVDMVGSRGGLCQRYVPARLWHRGAHPSAGPLLGTRDYLHHRTSSRSNNPQSGEGHLMECRSEVRRGTIAEKVFVVCMYERTGLGLWSHGSRLPSSIFRTVSYRKRPKSPEMTAKLPKFLARNMFFAQHRKPNVVTCTIGRDLHNPQAGEVVFFWTRNEILDPQLIEALPVLAYTLTRHREPATFSLLDSPMNPRQTCLLLRRSVNLMSWDLGGHDSSQALHQLDNERSMPMHTRLMSHWAHVMYARSIVGCQTSPGW</sequence>
<protein>
    <submittedName>
        <fullName evidence="1">Uncharacterized protein</fullName>
    </submittedName>
</protein>
<organism evidence="1 2">
    <name type="scientific">Dryococelus australis</name>
    <dbReference type="NCBI Taxonomy" id="614101"/>
    <lineage>
        <taxon>Eukaryota</taxon>
        <taxon>Metazoa</taxon>
        <taxon>Ecdysozoa</taxon>
        <taxon>Arthropoda</taxon>
        <taxon>Hexapoda</taxon>
        <taxon>Insecta</taxon>
        <taxon>Pterygota</taxon>
        <taxon>Neoptera</taxon>
        <taxon>Polyneoptera</taxon>
        <taxon>Phasmatodea</taxon>
        <taxon>Verophasmatodea</taxon>
        <taxon>Anareolatae</taxon>
        <taxon>Phasmatidae</taxon>
        <taxon>Eurycanthinae</taxon>
        <taxon>Dryococelus</taxon>
    </lineage>
</organism>
<evidence type="ECO:0000313" key="1">
    <source>
        <dbReference type="EMBL" id="KAJ8876304.1"/>
    </source>
</evidence>
<comment type="caution">
    <text evidence="1">The sequence shown here is derived from an EMBL/GenBank/DDBJ whole genome shotgun (WGS) entry which is preliminary data.</text>
</comment>
<name>A0ABQ9GW99_9NEOP</name>
<evidence type="ECO:0000313" key="2">
    <source>
        <dbReference type="Proteomes" id="UP001159363"/>
    </source>
</evidence>
<dbReference type="Proteomes" id="UP001159363">
    <property type="component" value="Chromosome 7"/>
</dbReference>
<gene>
    <name evidence="1" type="ORF">PR048_020749</name>
</gene>